<dbReference type="PANTHER" id="PTHR34220:SF7">
    <property type="entry name" value="SENSOR HISTIDINE KINASE YPDA"/>
    <property type="match status" value="1"/>
</dbReference>
<comment type="caution">
    <text evidence="3">The sequence shown here is derived from an EMBL/GenBank/DDBJ whole genome shotgun (WGS) entry which is preliminary data.</text>
</comment>
<keyword evidence="1 3" id="KW-0418">Kinase</keyword>
<accession>A0ABV7NXN6</accession>
<dbReference type="EC" id="2.7.13.3" evidence="3"/>
<feature type="domain" description="Histidine kinase" evidence="2">
    <location>
        <begin position="276"/>
        <end position="372"/>
    </location>
</feature>
<evidence type="ECO:0000313" key="3">
    <source>
        <dbReference type="EMBL" id="MFC3450813.1"/>
    </source>
</evidence>
<gene>
    <name evidence="3" type="ORF">ACFOSH_15375</name>
</gene>
<keyword evidence="4" id="KW-1185">Reference proteome</keyword>
<evidence type="ECO:0000256" key="1">
    <source>
        <dbReference type="ARBA" id="ARBA00022777"/>
    </source>
</evidence>
<organism evidence="3 4">
    <name type="scientific">Amycolatopsis speibonae</name>
    <dbReference type="NCBI Taxonomy" id="1450224"/>
    <lineage>
        <taxon>Bacteria</taxon>
        <taxon>Bacillati</taxon>
        <taxon>Actinomycetota</taxon>
        <taxon>Actinomycetes</taxon>
        <taxon>Pseudonocardiales</taxon>
        <taxon>Pseudonocardiaceae</taxon>
        <taxon>Amycolatopsis</taxon>
    </lineage>
</organism>
<proteinExistence type="predicted"/>
<evidence type="ECO:0000259" key="2">
    <source>
        <dbReference type="PROSITE" id="PS50109"/>
    </source>
</evidence>
<dbReference type="InterPro" id="IPR003594">
    <property type="entry name" value="HATPase_dom"/>
</dbReference>
<dbReference type="Pfam" id="PF02518">
    <property type="entry name" value="HATPase_c"/>
    <property type="match status" value="1"/>
</dbReference>
<name>A0ABV7NXN6_9PSEU</name>
<dbReference type="PROSITE" id="PS50109">
    <property type="entry name" value="HIS_KIN"/>
    <property type="match status" value="1"/>
</dbReference>
<reference evidence="4" key="1">
    <citation type="journal article" date="2019" name="Int. J. Syst. Evol. Microbiol.">
        <title>The Global Catalogue of Microorganisms (GCM) 10K type strain sequencing project: providing services to taxonomists for standard genome sequencing and annotation.</title>
        <authorList>
            <consortium name="The Broad Institute Genomics Platform"/>
            <consortium name="The Broad Institute Genome Sequencing Center for Infectious Disease"/>
            <person name="Wu L."/>
            <person name="Ma J."/>
        </authorList>
    </citation>
    <scope>NUCLEOTIDE SEQUENCE [LARGE SCALE GENOMIC DNA]</scope>
    <source>
        <strain evidence="4">CGMCC 4.7676</strain>
    </source>
</reference>
<dbReference type="PANTHER" id="PTHR34220">
    <property type="entry name" value="SENSOR HISTIDINE KINASE YPDA"/>
    <property type="match status" value="1"/>
</dbReference>
<dbReference type="InterPro" id="IPR005467">
    <property type="entry name" value="His_kinase_dom"/>
</dbReference>
<evidence type="ECO:0000313" key="4">
    <source>
        <dbReference type="Proteomes" id="UP001595645"/>
    </source>
</evidence>
<keyword evidence="3" id="KW-0808">Transferase</keyword>
<dbReference type="SUPFAM" id="SSF55874">
    <property type="entry name" value="ATPase domain of HSP90 chaperone/DNA topoisomerase II/histidine kinase"/>
    <property type="match status" value="1"/>
</dbReference>
<dbReference type="SMART" id="SM00387">
    <property type="entry name" value="HATPase_c"/>
    <property type="match status" value="1"/>
</dbReference>
<protein>
    <submittedName>
        <fullName evidence="3">Sensor histidine kinase</fullName>
        <ecNumber evidence="3">2.7.13.3</ecNumber>
    </submittedName>
</protein>
<sequence>MVGGVLAVVFAAAAIWFFFRGRRDRGLPPEAVDRLLQTAPLLHDRFSAPTADPFTERLRGLLDCVAVGITDPSGDLMSWNGAANHHRADLVSPITSVLSDHQKAVLTHDDLPNSSCRCEMGATVLVPLIVDGDPEGVLIVIAKSPDRQFSLMVDVVAKFVCIQLDLGRRDEPAHALQVAEIKALRAQISPHFVYNALNGISGLIQTDPDTAQELLQDFADFARYSFRTSGTFTTLAEEIRNIDRYLAIEAALYAGRIGVRMKIAPEVLNVVMPFLVLQPLVENAIKHGLARKPGGGTVTITANDDGGEAEICVEDDGLGMDPRLLESVSGRHIGLGNVNARMRQTFGSGYALMVETAEGAGTKVTLRLPKFMPGVPRNPKE</sequence>
<dbReference type="InterPro" id="IPR050640">
    <property type="entry name" value="Bact_2-comp_sensor_kinase"/>
</dbReference>
<dbReference type="InterPro" id="IPR010559">
    <property type="entry name" value="Sig_transdc_His_kin_internal"/>
</dbReference>
<dbReference type="Proteomes" id="UP001595645">
    <property type="component" value="Unassembled WGS sequence"/>
</dbReference>
<dbReference type="GO" id="GO:0004673">
    <property type="term" value="F:protein histidine kinase activity"/>
    <property type="evidence" value="ECO:0007669"/>
    <property type="project" value="UniProtKB-EC"/>
</dbReference>
<dbReference type="InterPro" id="IPR036890">
    <property type="entry name" value="HATPase_C_sf"/>
</dbReference>
<dbReference type="Pfam" id="PF06580">
    <property type="entry name" value="His_kinase"/>
    <property type="match status" value="1"/>
</dbReference>
<dbReference type="Gene3D" id="3.30.565.10">
    <property type="entry name" value="Histidine kinase-like ATPase, C-terminal domain"/>
    <property type="match status" value="1"/>
</dbReference>
<dbReference type="EMBL" id="JBHRWK010000021">
    <property type="protein sequence ID" value="MFC3450813.1"/>
    <property type="molecule type" value="Genomic_DNA"/>
</dbReference>
<dbReference type="RefSeq" id="WP_378239554.1">
    <property type="nucleotide sequence ID" value="NZ_JBHRWK010000021.1"/>
</dbReference>